<feature type="transmembrane region" description="Helical" evidence="1">
    <location>
        <begin position="384"/>
        <end position="406"/>
    </location>
</feature>
<keyword evidence="1" id="KW-0472">Membrane</keyword>
<feature type="transmembrane region" description="Helical" evidence="1">
    <location>
        <begin position="26"/>
        <end position="49"/>
    </location>
</feature>
<accession>A0A1G8XSN9</accession>
<gene>
    <name evidence="2" type="ORF">SAMN05216257_10141</name>
</gene>
<proteinExistence type="predicted"/>
<protein>
    <submittedName>
        <fullName evidence="2">Uncharacterized protein</fullName>
    </submittedName>
</protein>
<dbReference type="Proteomes" id="UP000199328">
    <property type="component" value="Unassembled WGS sequence"/>
</dbReference>
<evidence type="ECO:0000256" key="1">
    <source>
        <dbReference type="SAM" id="Phobius"/>
    </source>
</evidence>
<feature type="transmembrane region" description="Helical" evidence="1">
    <location>
        <begin position="109"/>
        <end position="128"/>
    </location>
</feature>
<dbReference type="AlphaFoldDB" id="A0A1G8XSN9"/>
<feature type="transmembrane region" description="Helical" evidence="1">
    <location>
        <begin position="70"/>
        <end position="94"/>
    </location>
</feature>
<feature type="transmembrane region" description="Helical" evidence="1">
    <location>
        <begin position="267"/>
        <end position="286"/>
    </location>
</feature>
<keyword evidence="1" id="KW-1133">Transmembrane helix</keyword>
<feature type="transmembrane region" description="Helical" evidence="1">
    <location>
        <begin position="172"/>
        <end position="191"/>
    </location>
</feature>
<keyword evidence="1" id="KW-0812">Transmembrane</keyword>
<sequence length="448" mass="45980">MRKNELSDLLIAALRMPLRLPGTMGLVFLAAALTQLLAILPLMAIALVGAEARFLTVLADRSGAERNPRAASAVLIRLLILFPLAVPLVGMWLMVLPAVLVEPFGLSDVAGMSIFLLLLQLAGAGAALWRLGPARGGGRWAPATAAALAATLPWAAHFLWGGDALAPSLSGALAFGVSETLAMAVIGAAAFPEPRTEGGKRAEWVHDALAFLGETLALVRRAPLALAVVLAAIPSDPLAFFFFSWSISTAPYRSWAEQLPEDAVEGITLLAWGTMVAALAHLVARVGGRMWPRPMLKALAVVFGALTLRVAGWYLMTVLVMLIAVAAGWNGASAAPGADVLVYPLLLALAGAASNLLALAVMLVARPALARAVAGAQPGKSPAIAAVVLSLLGMARVGALFVAFGLGEVSAIANVLGIALFGLVELLTLAALACAALGPATADPRAEA</sequence>
<feature type="transmembrane region" description="Helical" evidence="1">
    <location>
        <begin position="224"/>
        <end position="247"/>
    </location>
</feature>
<feature type="transmembrane region" description="Helical" evidence="1">
    <location>
        <begin position="412"/>
        <end position="437"/>
    </location>
</feature>
<dbReference type="EMBL" id="FNFV01000001">
    <property type="protein sequence ID" value="SDJ93456.1"/>
    <property type="molecule type" value="Genomic_DNA"/>
</dbReference>
<feature type="transmembrane region" description="Helical" evidence="1">
    <location>
        <begin position="341"/>
        <end position="364"/>
    </location>
</feature>
<reference evidence="3" key="1">
    <citation type="submission" date="2016-10" db="EMBL/GenBank/DDBJ databases">
        <authorList>
            <person name="Varghese N."/>
            <person name="Submissions S."/>
        </authorList>
    </citation>
    <scope>NUCLEOTIDE SEQUENCE [LARGE SCALE GENOMIC DNA]</scope>
    <source>
        <strain evidence="3">CGMCC 1.10789</strain>
    </source>
</reference>
<feature type="transmembrane region" description="Helical" evidence="1">
    <location>
        <begin position="298"/>
        <end position="329"/>
    </location>
</feature>
<dbReference type="STRING" id="990712.SAMN05216257_10141"/>
<evidence type="ECO:0000313" key="2">
    <source>
        <dbReference type="EMBL" id="SDJ93456.1"/>
    </source>
</evidence>
<feature type="transmembrane region" description="Helical" evidence="1">
    <location>
        <begin position="140"/>
        <end position="160"/>
    </location>
</feature>
<name>A0A1G8XSN9_9RHOB</name>
<evidence type="ECO:0000313" key="3">
    <source>
        <dbReference type="Proteomes" id="UP000199328"/>
    </source>
</evidence>
<dbReference type="RefSeq" id="WP_092497023.1">
    <property type="nucleotide sequence ID" value="NZ_FNFV01000001.1"/>
</dbReference>
<keyword evidence="3" id="KW-1185">Reference proteome</keyword>
<organism evidence="2 3">
    <name type="scientific">Meinhardsimonia xiamenensis</name>
    <dbReference type="NCBI Taxonomy" id="990712"/>
    <lineage>
        <taxon>Bacteria</taxon>
        <taxon>Pseudomonadati</taxon>
        <taxon>Pseudomonadota</taxon>
        <taxon>Alphaproteobacteria</taxon>
        <taxon>Rhodobacterales</taxon>
        <taxon>Paracoccaceae</taxon>
        <taxon>Meinhardsimonia</taxon>
    </lineage>
</organism>